<organism evidence="6 7">
    <name type="scientific">Echria macrotheca</name>
    <dbReference type="NCBI Taxonomy" id="438768"/>
    <lineage>
        <taxon>Eukaryota</taxon>
        <taxon>Fungi</taxon>
        <taxon>Dikarya</taxon>
        <taxon>Ascomycota</taxon>
        <taxon>Pezizomycotina</taxon>
        <taxon>Sordariomycetes</taxon>
        <taxon>Sordariomycetidae</taxon>
        <taxon>Sordariales</taxon>
        <taxon>Schizotheciaceae</taxon>
        <taxon>Echria</taxon>
    </lineage>
</organism>
<evidence type="ECO:0000259" key="4">
    <source>
        <dbReference type="Pfam" id="PF00891"/>
    </source>
</evidence>
<dbReference type="PANTHER" id="PTHR43712:SF5">
    <property type="entry name" value="O-METHYLTRANSFERASE ASQN-RELATED"/>
    <property type="match status" value="1"/>
</dbReference>
<reference evidence="6" key="1">
    <citation type="submission" date="2023-06" db="EMBL/GenBank/DDBJ databases">
        <title>Genome-scale phylogeny and comparative genomics of the fungal order Sordariales.</title>
        <authorList>
            <consortium name="Lawrence Berkeley National Laboratory"/>
            <person name="Hensen N."/>
            <person name="Bonometti L."/>
            <person name="Westerberg I."/>
            <person name="Brannstrom I.O."/>
            <person name="Guillou S."/>
            <person name="Cros-Aarteil S."/>
            <person name="Calhoun S."/>
            <person name="Haridas S."/>
            <person name="Kuo A."/>
            <person name="Mondo S."/>
            <person name="Pangilinan J."/>
            <person name="Riley R."/>
            <person name="Labutti K."/>
            <person name="Andreopoulos B."/>
            <person name="Lipzen A."/>
            <person name="Chen C."/>
            <person name="Yanf M."/>
            <person name="Daum C."/>
            <person name="Ng V."/>
            <person name="Clum A."/>
            <person name="Steindorff A."/>
            <person name="Ohm R."/>
            <person name="Martin F."/>
            <person name="Silar P."/>
            <person name="Natvig D."/>
            <person name="Lalanne C."/>
            <person name="Gautier V."/>
            <person name="Ament-Velasquez S.L."/>
            <person name="Kruys A."/>
            <person name="Hutchinson M.I."/>
            <person name="Powell A.J."/>
            <person name="Barry K."/>
            <person name="Miller A.N."/>
            <person name="Grigoriev I.V."/>
            <person name="Debuchy R."/>
            <person name="Gladieux P."/>
            <person name="Thoren M.H."/>
            <person name="Johannesson H."/>
        </authorList>
    </citation>
    <scope>NUCLEOTIDE SEQUENCE</scope>
    <source>
        <strain evidence="6">PSN4</strain>
    </source>
</reference>
<keyword evidence="3" id="KW-0949">S-adenosyl-L-methionine</keyword>
<name>A0AAJ0F5W4_9PEZI</name>
<dbReference type="InterPro" id="IPR036388">
    <property type="entry name" value="WH-like_DNA-bd_sf"/>
</dbReference>
<dbReference type="GO" id="GO:0046983">
    <property type="term" value="F:protein dimerization activity"/>
    <property type="evidence" value="ECO:0007669"/>
    <property type="project" value="InterPro"/>
</dbReference>
<dbReference type="EMBL" id="MU839856">
    <property type="protein sequence ID" value="KAK1749564.1"/>
    <property type="molecule type" value="Genomic_DNA"/>
</dbReference>
<dbReference type="GO" id="GO:0032259">
    <property type="term" value="P:methylation"/>
    <property type="evidence" value="ECO:0007669"/>
    <property type="project" value="UniProtKB-KW"/>
</dbReference>
<dbReference type="Pfam" id="PF08100">
    <property type="entry name" value="Dimerisation"/>
    <property type="match status" value="1"/>
</dbReference>
<dbReference type="PANTHER" id="PTHR43712">
    <property type="entry name" value="PUTATIVE (AFU_ORTHOLOGUE AFUA_4G14580)-RELATED"/>
    <property type="match status" value="1"/>
</dbReference>
<dbReference type="Proteomes" id="UP001239445">
    <property type="component" value="Unassembled WGS sequence"/>
</dbReference>
<dbReference type="InterPro" id="IPR029063">
    <property type="entry name" value="SAM-dependent_MTases_sf"/>
</dbReference>
<evidence type="ECO:0000259" key="5">
    <source>
        <dbReference type="Pfam" id="PF08100"/>
    </source>
</evidence>
<evidence type="ECO:0000313" key="6">
    <source>
        <dbReference type="EMBL" id="KAK1749564.1"/>
    </source>
</evidence>
<dbReference type="InterPro" id="IPR012967">
    <property type="entry name" value="COMT_dimerisation"/>
</dbReference>
<evidence type="ECO:0000313" key="7">
    <source>
        <dbReference type="Proteomes" id="UP001239445"/>
    </source>
</evidence>
<sequence>MAYQNPSLTGLAEEILKGATTLQEELSKHDLPQPSFVPDGRRNYHDVYLNPVAMDARARLIEAAQTMYTLALGPADALRTIATTERMRVNVLRTIHELGIADAVPANGDISIDDLAAKVGTHPIPLRRVLRLAYTMRVFQEPAGKPDFVAHTPLSALIPAASPWLWLQLADVSQMQASGWQLPWALRNWPRIPLNKSDAAERDFWTIIQQDEPEGRGMSLFTSAMSSYIQMMHGSNSMQVLRGFDWAGLGEGVIVDVGGGSGHISLPVAREFPQLRFVVQDLVKNEGSANELIKAAGLDQDDKVRFQPHDFFTPQPESQVVPKAYLLSRVLHDWPDEDCVRILTHLLPGMKRGAKLFLVERVMPSRPGEVPLHQEEQLRVLDLMMYSILGGCERSRDDWERLLRRADLGLGVRTIAAMPGSEFSAITCEILATQVL</sequence>
<keyword evidence="7" id="KW-1185">Reference proteome</keyword>
<dbReference type="InterPro" id="IPR016461">
    <property type="entry name" value="COMT-like"/>
</dbReference>
<dbReference type="SUPFAM" id="SSF53335">
    <property type="entry name" value="S-adenosyl-L-methionine-dependent methyltransferases"/>
    <property type="match status" value="1"/>
</dbReference>
<keyword evidence="2" id="KW-0808">Transferase</keyword>
<accession>A0AAJ0F5W4</accession>
<evidence type="ECO:0000256" key="3">
    <source>
        <dbReference type="ARBA" id="ARBA00022691"/>
    </source>
</evidence>
<evidence type="ECO:0000256" key="1">
    <source>
        <dbReference type="ARBA" id="ARBA00022603"/>
    </source>
</evidence>
<dbReference type="CDD" id="cd02440">
    <property type="entry name" value="AdoMet_MTases"/>
    <property type="match status" value="1"/>
</dbReference>
<dbReference type="Pfam" id="PF00891">
    <property type="entry name" value="Methyltransf_2"/>
    <property type="match status" value="1"/>
</dbReference>
<dbReference type="AlphaFoldDB" id="A0AAJ0F5W4"/>
<dbReference type="InterPro" id="IPR001077">
    <property type="entry name" value="COMT_C"/>
</dbReference>
<feature type="domain" description="O-methyltransferase dimerisation" evidence="5">
    <location>
        <begin position="89"/>
        <end position="157"/>
    </location>
</feature>
<protein>
    <submittedName>
        <fullName evidence="6">O-methyltransferase-domain-containing protein</fullName>
    </submittedName>
</protein>
<dbReference type="SUPFAM" id="SSF46785">
    <property type="entry name" value="Winged helix' DNA-binding domain"/>
    <property type="match status" value="1"/>
</dbReference>
<dbReference type="Gene3D" id="1.10.10.10">
    <property type="entry name" value="Winged helix-like DNA-binding domain superfamily/Winged helix DNA-binding domain"/>
    <property type="match status" value="1"/>
</dbReference>
<gene>
    <name evidence="6" type="ORF">QBC47DRAFT_333475</name>
</gene>
<dbReference type="PROSITE" id="PS51683">
    <property type="entry name" value="SAM_OMT_II"/>
    <property type="match status" value="1"/>
</dbReference>
<dbReference type="GO" id="GO:0008171">
    <property type="term" value="F:O-methyltransferase activity"/>
    <property type="evidence" value="ECO:0007669"/>
    <property type="project" value="InterPro"/>
</dbReference>
<feature type="domain" description="O-methyltransferase C-terminal" evidence="4">
    <location>
        <begin position="205"/>
        <end position="406"/>
    </location>
</feature>
<dbReference type="InterPro" id="IPR036390">
    <property type="entry name" value="WH_DNA-bd_sf"/>
</dbReference>
<evidence type="ECO:0000256" key="2">
    <source>
        <dbReference type="ARBA" id="ARBA00022679"/>
    </source>
</evidence>
<comment type="caution">
    <text evidence="6">The sequence shown here is derived from an EMBL/GenBank/DDBJ whole genome shotgun (WGS) entry which is preliminary data.</text>
</comment>
<keyword evidence="1" id="KW-0489">Methyltransferase</keyword>
<dbReference type="Gene3D" id="3.40.50.150">
    <property type="entry name" value="Vaccinia Virus protein VP39"/>
    <property type="match status" value="1"/>
</dbReference>
<proteinExistence type="predicted"/>